<evidence type="ECO:0000256" key="10">
    <source>
        <dbReference type="ARBA" id="ARBA00023136"/>
    </source>
</evidence>
<evidence type="ECO:0000256" key="4">
    <source>
        <dbReference type="ARBA" id="ARBA00022531"/>
    </source>
</evidence>
<keyword evidence="7" id="KW-1133">Transmembrane helix</keyword>
<organism evidence="15 16">
    <name type="scientific">Artemisia annua</name>
    <name type="common">Sweet wormwood</name>
    <dbReference type="NCBI Taxonomy" id="35608"/>
    <lineage>
        <taxon>Eukaryota</taxon>
        <taxon>Viridiplantae</taxon>
        <taxon>Streptophyta</taxon>
        <taxon>Embryophyta</taxon>
        <taxon>Tracheophyta</taxon>
        <taxon>Spermatophyta</taxon>
        <taxon>Magnoliopsida</taxon>
        <taxon>eudicotyledons</taxon>
        <taxon>Gunneridae</taxon>
        <taxon>Pentapetalae</taxon>
        <taxon>asterids</taxon>
        <taxon>campanulids</taxon>
        <taxon>Asterales</taxon>
        <taxon>Asteraceae</taxon>
        <taxon>Asteroideae</taxon>
        <taxon>Anthemideae</taxon>
        <taxon>Artemisiinae</taxon>
        <taxon>Artemisia</taxon>
    </lineage>
</organism>
<dbReference type="GO" id="GO:0009765">
    <property type="term" value="P:photosynthesis, light harvesting"/>
    <property type="evidence" value="ECO:0007669"/>
    <property type="project" value="InterPro"/>
</dbReference>
<reference evidence="15 16" key="1">
    <citation type="journal article" date="2018" name="Mol. Plant">
        <title>The genome of Artemisia annua provides insight into the evolution of Asteraceae family and artemisinin biosynthesis.</title>
        <authorList>
            <person name="Shen Q."/>
            <person name="Zhang L."/>
            <person name="Liao Z."/>
            <person name="Wang S."/>
            <person name="Yan T."/>
            <person name="Shi P."/>
            <person name="Liu M."/>
            <person name="Fu X."/>
            <person name="Pan Q."/>
            <person name="Wang Y."/>
            <person name="Lv Z."/>
            <person name="Lu X."/>
            <person name="Zhang F."/>
            <person name="Jiang W."/>
            <person name="Ma Y."/>
            <person name="Chen M."/>
            <person name="Hao X."/>
            <person name="Li L."/>
            <person name="Tang Y."/>
            <person name="Lv G."/>
            <person name="Zhou Y."/>
            <person name="Sun X."/>
            <person name="Brodelius P.E."/>
            <person name="Rose J.K.C."/>
            <person name="Tang K."/>
        </authorList>
    </citation>
    <scope>NUCLEOTIDE SEQUENCE [LARGE SCALE GENOMIC DNA]</scope>
    <source>
        <strain evidence="16">cv. Huhao1</strain>
        <tissue evidence="15">Leaf</tissue>
    </source>
</reference>
<comment type="subcellular location">
    <subcellularLocation>
        <location evidence="1">Plastid</location>
        <location evidence="1">Chloroplast thylakoid membrane</location>
        <topology evidence="1">Multi-pass membrane protein</topology>
    </subcellularLocation>
</comment>
<evidence type="ECO:0000256" key="3">
    <source>
        <dbReference type="ARBA" id="ARBA00022528"/>
    </source>
</evidence>
<feature type="region of interest" description="Disordered" evidence="14">
    <location>
        <begin position="1"/>
        <end position="21"/>
    </location>
</feature>
<keyword evidence="5 13" id="KW-0934">Plastid</keyword>
<dbReference type="Proteomes" id="UP000245207">
    <property type="component" value="Unassembled WGS sequence"/>
</dbReference>
<evidence type="ECO:0000313" key="16">
    <source>
        <dbReference type="Proteomes" id="UP000245207"/>
    </source>
</evidence>
<evidence type="ECO:0000256" key="8">
    <source>
        <dbReference type="ARBA" id="ARBA00022991"/>
    </source>
</evidence>
<gene>
    <name evidence="15" type="ORF">CTI12_AA500140</name>
</gene>
<accession>A0A2U1LEB3</accession>
<name>A0A2U1LEB3_ARTAN</name>
<evidence type="ECO:0000256" key="14">
    <source>
        <dbReference type="SAM" id="MobiDB-lite"/>
    </source>
</evidence>
<dbReference type="InterPro" id="IPR001344">
    <property type="entry name" value="Chloro_AB-bd_pln"/>
</dbReference>
<feature type="binding site" evidence="12">
    <location>
        <position position="230"/>
    </location>
    <ligand>
        <name>chlorophyll a</name>
        <dbReference type="ChEBI" id="CHEBI:58416"/>
        <label>1</label>
    </ligand>
</feature>
<protein>
    <recommendedName>
        <fullName evidence="13">Chlorophyll a-b binding protein, chloroplastic</fullName>
    </recommendedName>
</protein>
<evidence type="ECO:0000256" key="6">
    <source>
        <dbReference type="ARBA" id="ARBA00022692"/>
    </source>
</evidence>
<keyword evidence="11 13" id="KW-0604">Photosystem II</keyword>
<dbReference type="PANTHER" id="PTHR21649">
    <property type="entry name" value="CHLOROPHYLL A/B BINDING PROTEIN"/>
    <property type="match status" value="1"/>
</dbReference>
<comment type="similarity">
    <text evidence="13">Belongs to the light-harvesting chlorophyll a/b-binding (LHC) protein family.</text>
</comment>
<comment type="function">
    <text evidence="13">The light-harvesting complex (LHC) functions as a light receptor, it captures and delivers excitation energy to photosystems with which it is closely associated.</text>
</comment>
<dbReference type="SUPFAM" id="SSF103511">
    <property type="entry name" value="Chlorophyll a-b binding protein"/>
    <property type="match status" value="1"/>
</dbReference>
<dbReference type="GO" id="GO:0009522">
    <property type="term" value="C:photosystem I"/>
    <property type="evidence" value="ECO:0007669"/>
    <property type="project" value="UniProtKB-KW"/>
</dbReference>
<evidence type="ECO:0000256" key="1">
    <source>
        <dbReference type="ARBA" id="ARBA00004454"/>
    </source>
</evidence>
<keyword evidence="10" id="KW-0472">Membrane</keyword>
<evidence type="ECO:0000256" key="12">
    <source>
        <dbReference type="PIRSR" id="PIRSR601344-1"/>
    </source>
</evidence>
<evidence type="ECO:0000256" key="5">
    <source>
        <dbReference type="ARBA" id="ARBA00022640"/>
    </source>
</evidence>
<keyword evidence="16" id="KW-1185">Reference proteome</keyword>
<keyword evidence="8 13" id="KW-0157">Chromophore</keyword>
<dbReference type="OrthoDB" id="423598at2759"/>
<evidence type="ECO:0000313" key="15">
    <source>
        <dbReference type="EMBL" id="PWA47345.1"/>
    </source>
</evidence>
<sequence>MFGPNISRVRDSKYSDREAQVGPEVATEVAPEAVLKATTAVVTVTKIEETLKFYIPESEEKETRTKPKRGNKQLTLRLTELIKVVPLLPIELENNRGESIRSIRERGFWGISFSLPVVEGKITGFFGNSITLTIWESFLLQEYFASSSTLLVIEFILFHYVEIRRWQDIKNPGSVNQDPIFKSYSLPPNKVGYPGGIFNPLNFAPTAEAKDKEIANGRLAMLAFLGFIVQHNVTGKGPFDNLLQHLSDPWHNTIVQTLSGN</sequence>
<comment type="caution">
    <text evidence="15">The sequence shown here is derived from an EMBL/GenBank/DDBJ whole genome shotgun (WGS) entry which is preliminary data.</text>
</comment>
<feature type="binding site" evidence="12">
    <location>
        <position position="212"/>
    </location>
    <ligand>
        <name>chlorophyll a</name>
        <dbReference type="ChEBI" id="CHEBI:58416"/>
        <label>1</label>
    </ligand>
</feature>
<dbReference type="EMBL" id="PKPP01009854">
    <property type="protein sequence ID" value="PWA47345.1"/>
    <property type="molecule type" value="Genomic_DNA"/>
</dbReference>
<evidence type="ECO:0000256" key="2">
    <source>
        <dbReference type="ARBA" id="ARBA00022494"/>
    </source>
</evidence>
<proteinExistence type="inferred from homology"/>
<evidence type="ECO:0000256" key="9">
    <source>
        <dbReference type="ARBA" id="ARBA00023078"/>
    </source>
</evidence>
<keyword evidence="2 12" id="KW-0148">Chlorophyll</keyword>
<dbReference type="GO" id="GO:0009535">
    <property type="term" value="C:chloroplast thylakoid membrane"/>
    <property type="evidence" value="ECO:0007669"/>
    <property type="project" value="UniProtKB-SubCell"/>
</dbReference>
<dbReference type="AlphaFoldDB" id="A0A2U1LEB3"/>
<keyword evidence="3 13" id="KW-0150">Chloroplast</keyword>
<keyword evidence="9 13" id="KW-0793">Thylakoid</keyword>
<feature type="binding site" description="axial binding residue" evidence="12">
    <location>
        <position position="186"/>
    </location>
    <ligand>
        <name>chlorophyll b</name>
        <dbReference type="ChEBI" id="CHEBI:61721"/>
        <label>1</label>
    </ligand>
    <ligandPart>
        <name>Mg</name>
        <dbReference type="ChEBI" id="CHEBI:25107"/>
    </ligandPart>
</feature>
<dbReference type="GO" id="GO:0016168">
    <property type="term" value="F:chlorophyll binding"/>
    <property type="evidence" value="ECO:0007669"/>
    <property type="project" value="UniProtKB-KW"/>
</dbReference>
<keyword evidence="4 13" id="KW-0602">Photosynthesis</keyword>
<feature type="binding site" evidence="12">
    <location>
        <position position="218"/>
    </location>
    <ligand>
        <name>chlorophyll a</name>
        <dbReference type="ChEBI" id="CHEBI:58416"/>
        <label>1</label>
    </ligand>
</feature>
<evidence type="ECO:0000256" key="13">
    <source>
        <dbReference type="RuleBase" id="RU363080"/>
    </source>
</evidence>
<dbReference type="Gene3D" id="1.10.3460.10">
    <property type="entry name" value="Chlorophyll a/b binding protein domain"/>
    <property type="match status" value="1"/>
</dbReference>
<dbReference type="GO" id="GO:0009523">
    <property type="term" value="C:photosystem II"/>
    <property type="evidence" value="ECO:0007669"/>
    <property type="project" value="UniProtKB-KW"/>
</dbReference>
<feature type="binding site" evidence="12">
    <location>
        <position position="245"/>
    </location>
    <ligand>
        <name>chlorophyll a</name>
        <dbReference type="ChEBI" id="CHEBI:58416"/>
        <label>1</label>
    </ligand>
</feature>
<dbReference type="STRING" id="35608.A0A2U1LEB3"/>
<evidence type="ECO:0000256" key="7">
    <source>
        <dbReference type="ARBA" id="ARBA00022989"/>
    </source>
</evidence>
<keyword evidence="6" id="KW-0812">Transmembrane</keyword>
<feature type="binding site" evidence="12">
    <location>
        <position position="216"/>
    </location>
    <ligand>
        <name>chlorophyll a</name>
        <dbReference type="ChEBI" id="CHEBI:58416"/>
        <label>5</label>
    </ligand>
</feature>
<feature type="binding site" evidence="12">
    <location>
        <position position="213"/>
    </location>
    <ligand>
        <name>chlorophyll a</name>
        <dbReference type="ChEBI" id="CHEBI:58416"/>
        <label>1</label>
    </ligand>
</feature>
<dbReference type="Pfam" id="PF00504">
    <property type="entry name" value="Chloroa_b-bind"/>
    <property type="match status" value="1"/>
</dbReference>
<feature type="compositionally biased region" description="Basic and acidic residues" evidence="14">
    <location>
        <begin position="8"/>
        <end position="19"/>
    </location>
</feature>
<dbReference type="InterPro" id="IPR022796">
    <property type="entry name" value="Chloroa_b-bind"/>
</dbReference>
<keyword evidence="13" id="KW-0603">Photosystem I</keyword>
<evidence type="ECO:0000256" key="11">
    <source>
        <dbReference type="ARBA" id="ARBA00023276"/>
    </source>
</evidence>